<dbReference type="SUPFAM" id="SSF51735">
    <property type="entry name" value="NAD(P)-binding Rossmann-fold domains"/>
    <property type="match status" value="1"/>
</dbReference>
<dbReference type="Pfam" id="PF03807">
    <property type="entry name" value="F420_oxidored"/>
    <property type="match status" value="1"/>
</dbReference>
<dbReference type="PANTHER" id="PTHR14239">
    <property type="entry name" value="DUDULIN-RELATED"/>
    <property type="match status" value="1"/>
</dbReference>
<evidence type="ECO:0000259" key="2">
    <source>
        <dbReference type="Pfam" id="PF03807"/>
    </source>
</evidence>
<name>A0ABT5ZNM0_9ACTN</name>
<protein>
    <submittedName>
        <fullName evidence="3">NAD(P)-binding domain-containing protein</fullName>
    </submittedName>
</protein>
<dbReference type="InterPro" id="IPR036291">
    <property type="entry name" value="NAD(P)-bd_dom_sf"/>
</dbReference>
<dbReference type="RefSeq" id="WP_276094618.1">
    <property type="nucleotide sequence ID" value="NZ_JARJBC010000012.1"/>
</dbReference>
<evidence type="ECO:0000313" key="4">
    <source>
        <dbReference type="Proteomes" id="UP001216579"/>
    </source>
</evidence>
<reference evidence="3 4" key="1">
    <citation type="submission" date="2023-03" db="EMBL/GenBank/DDBJ databases">
        <title>Draft genome sequence of Streptomyces sp. RB6PN23 isolated from peat swamp forest in Thailand.</title>
        <authorList>
            <person name="Klaysubun C."/>
            <person name="Duangmal K."/>
        </authorList>
    </citation>
    <scope>NUCLEOTIDE SEQUENCE [LARGE SCALE GENOMIC DNA]</scope>
    <source>
        <strain evidence="3 4">RB6PN23</strain>
    </source>
</reference>
<keyword evidence="4" id="KW-1185">Reference proteome</keyword>
<dbReference type="Proteomes" id="UP001216579">
    <property type="component" value="Unassembled WGS sequence"/>
</dbReference>
<dbReference type="EMBL" id="JARJBC010000012">
    <property type="protein sequence ID" value="MDF3291424.1"/>
    <property type="molecule type" value="Genomic_DNA"/>
</dbReference>
<dbReference type="Gene3D" id="3.40.50.720">
    <property type="entry name" value="NAD(P)-binding Rossmann-like Domain"/>
    <property type="match status" value="1"/>
</dbReference>
<evidence type="ECO:0000313" key="3">
    <source>
        <dbReference type="EMBL" id="MDF3291424.1"/>
    </source>
</evidence>
<accession>A0ABT5ZNM0</accession>
<organism evidence="3 4">
    <name type="scientific">Streptomyces silvisoli</name>
    <dbReference type="NCBI Taxonomy" id="3034235"/>
    <lineage>
        <taxon>Bacteria</taxon>
        <taxon>Bacillati</taxon>
        <taxon>Actinomycetota</taxon>
        <taxon>Actinomycetes</taxon>
        <taxon>Kitasatosporales</taxon>
        <taxon>Streptomycetaceae</taxon>
        <taxon>Streptomyces</taxon>
    </lineage>
</organism>
<dbReference type="PANTHER" id="PTHR14239:SF0">
    <property type="entry name" value="F420-DEPENDENT NADP REDUCTASE"/>
    <property type="match status" value="1"/>
</dbReference>
<dbReference type="InterPro" id="IPR051267">
    <property type="entry name" value="STEAP_metalloreductase"/>
</dbReference>
<dbReference type="InterPro" id="IPR028939">
    <property type="entry name" value="P5C_Rdtase_cat_N"/>
</dbReference>
<sequence>MNTLAILGSGRVAATLADKLSAAGHRIVIGTRNPTAAPATWTGRPVAFALPEEAVRRAPIVINATPGGSSLDHLSALREALHGRILVDVSNAPGRGVAEPLQLALPGTRVVKTLNTMHFAVMADPRALNSAPRAFVSGDDPAAKSAVAALLADLGWPPDWIEDLGDITTARGTEAVMLLVPALLRNRGLRPFAITVAD</sequence>
<comment type="caution">
    <text evidence="3">The sequence shown here is derived from an EMBL/GenBank/DDBJ whole genome shotgun (WGS) entry which is preliminary data.</text>
</comment>
<feature type="domain" description="Pyrroline-5-carboxylate reductase catalytic N-terminal" evidence="2">
    <location>
        <begin position="4"/>
        <end position="91"/>
    </location>
</feature>
<keyword evidence="1" id="KW-0560">Oxidoreductase</keyword>
<evidence type="ECO:0000256" key="1">
    <source>
        <dbReference type="ARBA" id="ARBA00023002"/>
    </source>
</evidence>
<proteinExistence type="predicted"/>
<gene>
    <name evidence="3" type="ORF">P3G67_19715</name>
</gene>